<feature type="transmembrane region" description="Helical" evidence="1">
    <location>
        <begin position="118"/>
        <end position="139"/>
    </location>
</feature>
<evidence type="ECO:0000256" key="1">
    <source>
        <dbReference type="SAM" id="Phobius"/>
    </source>
</evidence>
<evidence type="ECO:0000313" key="3">
    <source>
        <dbReference type="EMBL" id="OQE32727.1"/>
    </source>
</evidence>
<dbReference type="PROSITE" id="PS50924">
    <property type="entry name" value="MHYT"/>
    <property type="match status" value="1"/>
</dbReference>
<evidence type="ECO:0000259" key="2">
    <source>
        <dbReference type="PROSITE" id="PS50924"/>
    </source>
</evidence>
<keyword evidence="1" id="KW-0472">Membrane</keyword>
<feature type="transmembrane region" description="Helical" evidence="1">
    <location>
        <begin position="90"/>
        <end position="111"/>
    </location>
</feature>
<comment type="caution">
    <text evidence="3">The sequence shown here is derived from an EMBL/GenBank/DDBJ whole genome shotgun (WGS) entry which is preliminary data.</text>
</comment>
<protein>
    <recommendedName>
        <fullName evidence="2">MHYT domain-containing protein</fullName>
    </recommendedName>
</protein>
<feature type="transmembrane region" description="Helical" evidence="1">
    <location>
        <begin position="15"/>
        <end position="37"/>
    </location>
</feature>
<sequence>MSTTDHEPLVRVRYLAGYIILSYVISAMGCITTLELLHRRTSRSGLYNWYLLLTSSITMGGIGIWCMHFIGNRAIVLGEGEPHVQAMYNVAFTGTSFVLPVVVLLFAFYAVGVEEKAGYIRILIGGLLTGSAVCGMHYIGQLGISNYRCSYHVANVVGSAIIAIVSSTTALGIFFRWRATWTDSWWRRGICACLLACAVSGMHWTAAVGTIYRDHNRINMHGTQLSRSQVVIICTVLACVACLILSMCAILAGRNRRKSTTRAHQLVLACAYFDPTGRIMVTPQALLPTRKIVDHYIGRTFKDDDLTRTHPTFLWAFRATRNWPVVKDLVPFMRNRLDSEESAIEKHMLSRGVIMDKDTELQTDFDTLFKQLFCVTAQELSDQLSVPLQDLGTLYDDVLSTAIPISRLSQAMGRSSLRTGKGQMMFTVRQLQKHEAARLGSQGFRFATIEHVSGMLSRRIHVPEANLVTSLRDMRDYASSNRGFDEGVHLVSFMMRPTVHDHFEILTAKGVGNPLPSATLPMRQLHVHHLELISHMDGWSMDACILYLQSADAAQAFPNLVDFRTNLTKSIISLSKTIPEDMRAAAKLSSRPLTAPCRSSSSNPETAIQNNCTLLSFCVVGTLDTQITNPDYTFTPFRLFRVQQQVNEALTDRDDFARELGQELFCTDVRSGSTASESDLTSTAKMAILRLWPSRKSAPTSNSGSASRYSQESFVDHTATALRDITVRKEVRVDYTHLHEKSSQNNLGNRDTRAVVAGGESTPATYVDELYSLCYAPGIRLRPDASLQNISRGSTVC</sequence>
<dbReference type="Pfam" id="PF03707">
    <property type="entry name" value="MHYT"/>
    <property type="match status" value="2"/>
</dbReference>
<feature type="domain" description="MHYT" evidence="2">
    <location>
        <begin position="14"/>
        <end position="213"/>
    </location>
</feature>
<feature type="transmembrane region" description="Helical" evidence="1">
    <location>
        <begin position="189"/>
        <end position="210"/>
    </location>
</feature>
<gene>
    <name evidence="3" type="ORF">PENFLA_c001G05646</name>
</gene>
<dbReference type="STRING" id="254877.A0A1V6U2D5"/>
<dbReference type="Proteomes" id="UP000191342">
    <property type="component" value="Unassembled WGS sequence"/>
</dbReference>
<dbReference type="AlphaFoldDB" id="A0A1V6U2D5"/>
<feature type="transmembrane region" description="Helical" evidence="1">
    <location>
        <begin position="151"/>
        <end position="177"/>
    </location>
</feature>
<keyword evidence="4" id="KW-1185">Reference proteome</keyword>
<dbReference type="PANTHER" id="PTHR35152:SF1">
    <property type="entry name" value="DOMAIN SIGNALLING PROTEIN, PUTATIVE (AFU_ORTHOLOGUE AFUA_5G11310)-RELATED"/>
    <property type="match status" value="1"/>
</dbReference>
<dbReference type="OrthoDB" id="264015at2759"/>
<keyword evidence="1" id="KW-1133">Transmembrane helix</keyword>
<dbReference type="InterPro" id="IPR005330">
    <property type="entry name" value="MHYT_dom"/>
</dbReference>
<dbReference type="EMBL" id="MLQL01000001">
    <property type="protein sequence ID" value="OQE32727.1"/>
    <property type="molecule type" value="Genomic_DNA"/>
</dbReference>
<feature type="transmembrane region" description="Helical" evidence="1">
    <location>
        <begin position="49"/>
        <end position="70"/>
    </location>
</feature>
<reference evidence="4" key="1">
    <citation type="journal article" date="2017" name="Nat. Microbiol.">
        <title>Global analysis of biosynthetic gene clusters reveals vast potential of secondary metabolite production in Penicillium species.</title>
        <authorList>
            <person name="Nielsen J.C."/>
            <person name="Grijseels S."/>
            <person name="Prigent S."/>
            <person name="Ji B."/>
            <person name="Dainat J."/>
            <person name="Nielsen K.F."/>
            <person name="Frisvad J.C."/>
            <person name="Workman M."/>
            <person name="Nielsen J."/>
        </authorList>
    </citation>
    <scope>NUCLEOTIDE SEQUENCE [LARGE SCALE GENOMIC DNA]</scope>
    <source>
        <strain evidence="4">IBT 14082</strain>
    </source>
</reference>
<accession>A0A1V6U2D5</accession>
<evidence type="ECO:0000313" key="4">
    <source>
        <dbReference type="Proteomes" id="UP000191342"/>
    </source>
</evidence>
<name>A0A1V6U2D5_9EURO</name>
<feature type="transmembrane region" description="Helical" evidence="1">
    <location>
        <begin position="230"/>
        <end position="252"/>
    </location>
</feature>
<keyword evidence="1" id="KW-0812">Transmembrane</keyword>
<dbReference type="PANTHER" id="PTHR35152">
    <property type="entry name" value="DOMAIN SIGNALLING PROTEIN, PUTATIVE (AFU_ORTHOLOGUE AFUA_5G11310)-RELATED"/>
    <property type="match status" value="1"/>
</dbReference>
<proteinExistence type="predicted"/>
<organism evidence="3 4">
    <name type="scientific">Penicillium flavigenum</name>
    <dbReference type="NCBI Taxonomy" id="254877"/>
    <lineage>
        <taxon>Eukaryota</taxon>
        <taxon>Fungi</taxon>
        <taxon>Dikarya</taxon>
        <taxon>Ascomycota</taxon>
        <taxon>Pezizomycotina</taxon>
        <taxon>Eurotiomycetes</taxon>
        <taxon>Eurotiomycetidae</taxon>
        <taxon>Eurotiales</taxon>
        <taxon>Aspergillaceae</taxon>
        <taxon>Penicillium</taxon>
    </lineage>
</organism>